<evidence type="ECO:0000313" key="3">
    <source>
        <dbReference type="EMBL" id="GAA3065396.1"/>
    </source>
</evidence>
<reference evidence="4" key="1">
    <citation type="journal article" date="2019" name="Int. J. Syst. Evol. Microbiol.">
        <title>The Global Catalogue of Microorganisms (GCM) 10K type strain sequencing project: providing services to taxonomists for standard genome sequencing and annotation.</title>
        <authorList>
            <consortium name="The Broad Institute Genomics Platform"/>
            <consortium name="The Broad Institute Genome Sequencing Center for Infectious Disease"/>
            <person name="Wu L."/>
            <person name="Ma J."/>
        </authorList>
    </citation>
    <scope>NUCLEOTIDE SEQUENCE [LARGE SCALE GENOMIC DNA]</scope>
    <source>
        <strain evidence="4">JCM 14309</strain>
    </source>
</reference>
<dbReference type="Pfam" id="PF14030">
    <property type="entry name" value="DUF4245"/>
    <property type="match status" value="1"/>
</dbReference>
<keyword evidence="2" id="KW-0812">Transmembrane</keyword>
<dbReference type="Proteomes" id="UP001500236">
    <property type="component" value="Unassembled WGS sequence"/>
</dbReference>
<name>A0ABP6LZF5_9MICC</name>
<feature type="region of interest" description="Disordered" evidence="1">
    <location>
        <begin position="1"/>
        <end position="35"/>
    </location>
</feature>
<feature type="region of interest" description="Disordered" evidence="1">
    <location>
        <begin position="208"/>
        <end position="234"/>
    </location>
</feature>
<sequence length="234" mass="25477">MDGAPAELWDNGRVTEREQDQAPPKPQLTPAQSKRISQPMTAMIITMAVTVGAVAAFYMMNPEPDVEPYQRDEDVHQEAAYVADVATFAPLAPEVPEGWSANYARWETRPEHGVPVWEVGYTTDAVDFIGFAQTAQGNPTWIAEETRQASPAGTHTVDGLEFEVRDGDRDRTYYVLTEEENDVDGTTVVIGGDASEEEFDLALEAVVASLGEDPRDDADPSPGADTDEDSDTAP</sequence>
<evidence type="ECO:0008006" key="5">
    <source>
        <dbReference type="Google" id="ProtNLM"/>
    </source>
</evidence>
<keyword evidence="2" id="KW-0472">Membrane</keyword>
<proteinExistence type="predicted"/>
<dbReference type="EMBL" id="BAAAVT010000010">
    <property type="protein sequence ID" value="GAA3065396.1"/>
    <property type="molecule type" value="Genomic_DNA"/>
</dbReference>
<gene>
    <name evidence="3" type="ORF">GCM10010529_17940</name>
</gene>
<organism evidence="3 4">
    <name type="scientific">Nesterenkonia aethiopica</name>
    <dbReference type="NCBI Taxonomy" id="269144"/>
    <lineage>
        <taxon>Bacteria</taxon>
        <taxon>Bacillati</taxon>
        <taxon>Actinomycetota</taxon>
        <taxon>Actinomycetes</taxon>
        <taxon>Micrococcales</taxon>
        <taxon>Micrococcaceae</taxon>
        <taxon>Nesterenkonia</taxon>
    </lineage>
</organism>
<evidence type="ECO:0000313" key="4">
    <source>
        <dbReference type="Proteomes" id="UP001500236"/>
    </source>
</evidence>
<feature type="compositionally biased region" description="Acidic residues" evidence="1">
    <location>
        <begin position="225"/>
        <end position="234"/>
    </location>
</feature>
<dbReference type="InterPro" id="IPR025339">
    <property type="entry name" value="DUF4245"/>
</dbReference>
<feature type="transmembrane region" description="Helical" evidence="2">
    <location>
        <begin position="40"/>
        <end position="60"/>
    </location>
</feature>
<evidence type="ECO:0000256" key="1">
    <source>
        <dbReference type="SAM" id="MobiDB-lite"/>
    </source>
</evidence>
<evidence type="ECO:0000256" key="2">
    <source>
        <dbReference type="SAM" id="Phobius"/>
    </source>
</evidence>
<keyword evidence="2" id="KW-1133">Transmembrane helix</keyword>
<protein>
    <recommendedName>
        <fullName evidence="5">DUF4245 domain-containing protein</fullName>
    </recommendedName>
</protein>
<accession>A0ABP6LZF5</accession>
<comment type="caution">
    <text evidence="3">The sequence shown here is derived from an EMBL/GenBank/DDBJ whole genome shotgun (WGS) entry which is preliminary data.</text>
</comment>
<keyword evidence="4" id="KW-1185">Reference proteome</keyword>